<keyword evidence="3" id="KW-0804">Transcription</keyword>
<dbReference type="InterPro" id="IPR000524">
    <property type="entry name" value="Tscrpt_reg_HTH_GntR"/>
</dbReference>
<keyword evidence="2" id="KW-0238">DNA-binding</keyword>
<dbReference type="InterPro" id="IPR011711">
    <property type="entry name" value="GntR_C"/>
</dbReference>
<dbReference type="PRINTS" id="PR00035">
    <property type="entry name" value="HTHGNTR"/>
</dbReference>
<keyword evidence="1" id="KW-0805">Transcription regulation</keyword>
<dbReference type="SMART" id="SM00345">
    <property type="entry name" value="HTH_GNTR"/>
    <property type="match status" value="1"/>
</dbReference>
<dbReference type="Pfam" id="PF00392">
    <property type="entry name" value="GntR"/>
    <property type="match status" value="1"/>
</dbReference>
<dbReference type="Gene3D" id="1.20.120.530">
    <property type="entry name" value="GntR ligand-binding domain-like"/>
    <property type="match status" value="1"/>
</dbReference>
<dbReference type="SUPFAM" id="SSF48008">
    <property type="entry name" value="GntR ligand-binding domain-like"/>
    <property type="match status" value="1"/>
</dbReference>
<dbReference type="PANTHER" id="PTHR43537">
    <property type="entry name" value="TRANSCRIPTIONAL REGULATOR, GNTR FAMILY"/>
    <property type="match status" value="1"/>
</dbReference>
<dbReference type="CDD" id="cd07377">
    <property type="entry name" value="WHTH_GntR"/>
    <property type="match status" value="1"/>
</dbReference>
<evidence type="ECO:0000313" key="6">
    <source>
        <dbReference type="Proteomes" id="UP000824209"/>
    </source>
</evidence>
<feature type="domain" description="HTH gntR-type" evidence="4">
    <location>
        <begin position="2"/>
        <end position="69"/>
    </location>
</feature>
<dbReference type="SMART" id="SM00895">
    <property type="entry name" value="FCD"/>
    <property type="match status" value="1"/>
</dbReference>
<dbReference type="AlphaFoldDB" id="A0A9D2M1P9"/>
<name>A0A9D2M1P9_9FIRM</name>
<dbReference type="Gene3D" id="1.10.10.10">
    <property type="entry name" value="Winged helix-like DNA-binding domain superfamily/Winged helix DNA-binding domain"/>
    <property type="match status" value="1"/>
</dbReference>
<comment type="caution">
    <text evidence="5">The sequence shown here is derived from an EMBL/GenBank/DDBJ whole genome shotgun (WGS) entry which is preliminary data.</text>
</comment>
<dbReference type="InterPro" id="IPR008920">
    <property type="entry name" value="TF_FadR/GntR_C"/>
</dbReference>
<organism evidence="5 6">
    <name type="scientific">Candidatus Ruthenibacterium avium</name>
    <dbReference type="NCBI Taxonomy" id="2838751"/>
    <lineage>
        <taxon>Bacteria</taxon>
        <taxon>Bacillati</taxon>
        <taxon>Bacillota</taxon>
        <taxon>Clostridia</taxon>
        <taxon>Eubacteriales</taxon>
        <taxon>Oscillospiraceae</taxon>
        <taxon>Ruthenibacterium</taxon>
    </lineage>
</organism>
<dbReference type="PROSITE" id="PS50949">
    <property type="entry name" value="HTH_GNTR"/>
    <property type="match status" value="1"/>
</dbReference>
<dbReference type="InterPro" id="IPR036390">
    <property type="entry name" value="WH_DNA-bd_sf"/>
</dbReference>
<dbReference type="GO" id="GO:0003677">
    <property type="term" value="F:DNA binding"/>
    <property type="evidence" value="ECO:0007669"/>
    <property type="project" value="UniProtKB-KW"/>
</dbReference>
<dbReference type="PANTHER" id="PTHR43537:SF5">
    <property type="entry name" value="UXU OPERON TRANSCRIPTIONAL REGULATOR"/>
    <property type="match status" value="1"/>
</dbReference>
<evidence type="ECO:0000256" key="3">
    <source>
        <dbReference type="ARBA" id="ARBA00023163"/>
    </source>
</evidence>
<dbReference type="Proteomes" id="UP000824209">
    <property type="component" value="Unassembled WGS sequence"/>
</dbReference>
<reference evidence="5" key="1">
    <citation type="journal article" date="2021" name="PeerJ">
        <title>Extensive microbial diversity within the chicken gut microbiome revealed by metagenomics and culture.</title>
        <authorList>
            <person name="Gilroy R."/>
            <person name="Ravi A."/>
            <person name="Getino M."/>
            <person name="Pursley I."/>
            <person name="Horton D.L."/>
            <person name="Alikhan N.F."/>
            <person name="Baker D."/>
            <person name="Gharbi K."/>
            <person name="Hall N."/>
            <person name="Watson M."/>
            <person name="Adriaenssens E.M."/>
            <person name="Foster-Nyarko E."/>
            <person name="Jarju S."/>
            <person name="Secka A."/>
            <person name="Antonio M."/>
            <person name="Oren A."/>
            <person name="Chaudhuri R.R."/>
            <person name="La Ragione R."/>
            <person name="Hildebrand F."/>
            <person name="Pallen M.J."/>
        </authorList>
    </citation>
    <scope>NUCLEOTIDE SEQUENCE</scope>
    <source>
        <strain evidence="5">ChiBcec8-14828</strain>
    </source>
</reference>
<evidence type="ECO:0000256" key="2">
    <source>
        <dbReference type="ARBA" id="ARBA00023125"/>
    </source>
</evidence>
<reference evidence="5" key="2">
    <citation type="submission" date="2021-04" db="EMBL/GenBank/DDBJ databases">
        <authorList>
            <person name="Gilroy R."/>
        </authorList>
    </citation>
    <scope>NUCLEOTIDE SEQUENCE</scope>
    <source>
        <strain evidence="5">ChiBcec8-14828</strain>
    </source>
</reference>
<dbReference type="GO" id="GO:0003700">
    <property type="term" value="F:DNA-binding transcription factor activity"/>
    <property type="evidence" value="ECO:0007669"/>
    <property type="project" value="InterPro"/>
</dbReference>
<accession>A0A9D2M1P9</accession>
<dbReference type="InterPro" id="IPR036388">
    <property type="entry name" value="WH-like_DNA-bd_sf"/>
</dbReference>
<evidence type="ECO:0000259" key="4">
    <source>
        <dbReference type="PROSITE" id="PS50949"/>
    </source>
</evidence>
<dbReference type="EMBL" id="DWYA01000049">
    <property type="protein sequence ID" value="HJB39776.1"/>
    <property type="molecule type" value="Genomic_DNA"/>
</dbReference>
<evidence type="ECO:0000256" key="1">
    <source>
        <dbReference type="ARBA" id="ARBA00023015"/>
    </source>
</evidence>
<gene>
    <name evidence="5" type="ORF">H9943_05195</name>
</gene>
<evidence type="ECO:0000313" key="5">
    <source>
        <dbReference type="EMBL" id="HJB39776.1"/>
    </source>
</evidence>
<protein>
    <submittedName>
        <fullName evidence="5">FCD domain-containing protein</fullName>
    </submittedName>
</protein>
<sequence>MASVEKKLNKELQHLIVQHLKSGQKLPTEKELMERYGVSRTALRDVFAMYEAQGVIESTQGRGRIAKMPDLTQQVINTWGIALELNPELLFDILELRTIVEMSVLPRVAQRMDTDQLQYMGMLVESMKAKAKMGDVFAEEDRAFHMTIFKNVGNTLTEQLLTALWTLLNSQIATRHPDLEAVAAQHEDILRALVRQDLDALQKSTSEQLADVRYRIMMGMLQNAGESADSIAANE</sequence>
<proteinExistence type="predicted"/>
<dbReference type="SUPFAM" id="SSF46785">
    <property type="entry name" value="Winged helix' DNA-binding domain"/>
    <property type="match status" value="1"/>
</dbReference>
<dbReference type="Pfam" id="PF07729">
    <property type="entry name" value="FCD"/>
    <property type="match status" value="1"/>
</dbReference>